<dbReference type="HOGENOM" id="CLU_1524041_0_0_0"/>
<evidence type="ECO:0000313" key="2">
    <source>
        <dbReference type="EMBL" id="ADY58932.1"/>
    </source>
</evidence>
<gene>
    <name evidence="2" type="ordered locus">Plabr_1320</name>
</gene>
<proteinExistence type="predicted"/>
<name>F0SNP6_RUBBR</name>
<organism evidence="2 3">
    <name type="scientific">Rubinisphaera brasiliensis (strain ATCC 49424 / DSM 5305 / JCM 21570 / IAM 15109 / NBRC 103401 / IFAM 1448)</name>
    <name type="common">Planctomyces brasiliensis</name>
    <dbReference type="NCBI Taxonomy" id="756272"/>
    <lineage>
        <taxon>Bacteria</taxon>
        <taxon>Pseudomonadati</taxon>
        <taxon>Planctomycetota</taxon>
        <taxon>Planctomycetia</taxon>
        <taxon>Planctomycetales</taxon>
        <taxon>Planctomycetaceae</taxon>
        <taxon>Rubinisphaera</taxon>
    </lineage>
</organism>
<dbReference type="AlphaFoldDB" id="F0SNP6"/>
<reference evidence="3" key="1">
    <citation type="submission" date="2011-02" db="EMBL/GenBank/DDBJ databases">
        <title>The complete genome of Planctomyces brasiliensis DSM 5305.</title>
        <authorList>
            <person name="Lucas S."/>
            <person name="Copeland A."/>
            <person name="Lapidus A."/>
            <person name="Bruce D."/>
            <person name="Goodwin L."/>
            <person name="Pitluck S."/>
            <person name="Kyrpides N."/>
            <person name="Mavromatis K."/>
            <person name="Pagani I."/>
            <person name="Ivanova N."/>
            <person name="Ovchinnikova G."/>
            <person name="Lu M."/>
            <person name="Detter J.C."/>
            <person name="Han C."/>
            <person name="Land M."/>
            <person name="Hauser L."/>
            <person name="Markowitz V."/>
            <person name="Cheng J.-F."/>
            <person name="Hugenholtz P."/>
            <person name="Woyke T."/>
            <person name="Wu D."/>
            <person name="Tindall B."/>
            <person name="Pomrenke H.G."/>
            <person name="Brambilla E."/>
            <person name="Klenk H.-P."/>
            <person name="Eisen J.A."/>
        </authorList>
    </citation>
    <scope>NUCLEOTIDE SEQUENCE [LARGE SCALE GENOMIC DNA]</scope>
    <source>
        <strain evidence="3">ATCC 49424 / DSM 5305 / JCM 21570 / NBRC 103401 / IFAM 1448</strain>
    </source>
</reference>
<protein>
    <submittedName>
        <fullName evidence="2">Uncharacterized protein</fullName>
    </submittedName>
</protein>
<evidence type="ECO:0000313" key="3">
    <source>
        <dbReference type="Proteomes" id="UP000006860"/>
    </source>
</evidence>
<dbReference type="KEGG" id="pbs:Plabr_1320"/>
<keyword evidence="3" id="KW-1185">Reference proteome</keyword>
<sequence>MLPRTGANGAGMGCWAPLKEENTTETRRTQRLFEQLGRKPRHVCHRLCQCGLWDARSNVGKNTGRAGGTPGKQGTQGWSVHSCADGEAIGSCSCGGHSYGGLTCQPALAFDGERRLAAQAKLPEAARPGSRVRTIPAIFSVFSVTPWFSSLQNCVDTSGGSLRSTASHPLLKLDSP</sequence>
<feature type="compositionally biased region" description="Basic and acidic residues" evidence="1">
    <location>
        <begin position="18"/>
        <end position="27"/>
    </location>
</feature>
<dbReference type="EMBL" id="CP002546">
    <property type="protein sequence ID" value="ADY58932.1"/>
    <property type="molecule type" value="Genomic_DNA"/>
</dbReference>
<dbReference type="Proteomes" id="UP000006860">
    <property type="component" value="Chromosome"/>
</dbReference>
<feature type="region of interest" description="Disordered" evidence="1">
    <location>
        <begin position="1"/>
        <end position="27"/>
    </location>
</feature>
<accession>F0SNP6</accession>
<evidence type="ECO:0000256" key="1">
    <source>
        <dbReference type="SAM" id="MobiDB-lite"/>
    </source>
</evidence>